<evidence type="ECO:0000256" key="5">
    <source>
        <dbReference type="ARBA" id="ARBA00022692"/>
    </source>
</evidence>
<sequence>MRQERTSEERAAARSGWAVGIATAAYGISFGALSTASGLDVWQTCVLSLVMFSGGSQFALIGVLASGGGAAGGTAIASAALLGVRNSFYALRLSRIIGRGFWRRAAATQLTIDESTAVATAQAAPRAQRIGFWTTGLVVYIGWNLTTLAGALLGDLIGDVKAYGLDAAAAAAFLGLLWPRLKARQTQAVAVAAGFVATLLTPFLTPGLPVLAAAAVAIVVGVLNLFGRRDDPPHPEAVPMEREVEP</sequence>
<feature type="transmembrane region" description="Helical" evidence="8">
    <location>
        <begin position="160"/>
        <end position="179"/>
    </location>
</feature>
<feature type="transmembrane region" description="Helical" evidence="8">
    <location>
        <begin position="58"/>
        <end position="84"/>
    </location>
</feature>
<protein>
    <submittedName>
        <fullName evidence="9">AzlC family ABC transporter permease</fullName>
    </submittedName>
</protein>
<dbReference type="EMBL" id="JAROCB010000003">
    <property type="protein sequence ID" value="MDN4598081.1"/>
    <property type="molecule type" value="Genomic_DNA"/>
</dbReference>
<evidence type="ECO:0000256" key="1">
    <source>
        <dbReference type="ARBA" id="ARBA00004651"/>
    </source>
</evidence>
<evidence type="ECO:0000256" key="3">
    <source>
        <dbReference type="ARBA" id="ARBA00022448"/>
    </source>
</evidence>
<evidence type="ECO:0000256" key="2">
    <source>
        <dbReference type="ARBA" id="ARBA00010735"/>
    </source>
</evidence>
<dbReference type="PANTHER" id="PTHR34979">
    <property type="entry name" value="INNER MEMBRANE PROTEIN YGAZ"/>
    <property type="match status" value="1"/>
</dbReference>
<evidence type="ECO:0000256" key="4">
    <source>
        <dbReference type="ARBA" id="ARBA00022475"/>
    </source>
</evidence>
<dbReference type="RefSeq" id="WP_301219429.1">
    <property type="nucleotide sequence ID" value="NZ_JAROCB010000003.1"/>
</dbReference>
<evidence type="ECO:0000256" key="6">
    <source>
        <dbReference type="ARBA" id="ARBA00022989"/>
    </source>
</evidence>
<evidence type="ECO:0000256" key="8">
    <source>
        <dbReference type="SAM" id="Phobius"/>
    </source>
</evidence>
<feature type="transmembrane region" description="Helical" evidence="8">
    <location>
        <begin position="12"/>
        <end position="33"/>
    </location>
</feature>
<evidence type="ECO:0000313" key="10">
    <source>
        <dbReference type="Proteomes" id="UP001174210"/>
    </source>
</evidence>
<proteinExistence type="inferred from homology"/>
<keyword evidence="7 8" id="KW-0472">Membrane</keyword>
<keyword evidence="3" id="KW-0813">Transport</keyword>
<keyword evidence="10" id="KW-1185">Reference proteome</keyword>
<gene>
    <name evidence="9" type="ORF">P5G59_13085</name>
</gene>
<evidence type="ECO:0000256" key="7">
    <source>
        <dbReference type="ARBA" id="ARBA00023136"/>
    </source>
</evidence>
<feature type="transmembrane region" description="Helical" evidence="8">
    <location>
        <begin position="186"/>
        <end position="204"/>
    </location>
</feature>
<accession>A0ABT8J0D7</accession>
<keyword evidence="4" id="KW-1003">Cell membrane</keyword>
<comment type="subcellular location">
    <subcellularLocation>
        <location evidence="1">Cell membrane</location>
        <topology evidence="1">Multi-pass membrane protein</topology>
    </subcellularLocation>
</comment>
<dbReference type="PANTHER" id="PTHR34979:SF1">
    <property type="entry name" value="INNER MEMBRANE PROTEIN YGAZ"/>
    <property type="match status" value="1"/>
</dbReference>
<dbReference type="InterPro" id="IPR011606">
    <property type="entry name" value="Brnchd-chn_aa_trnsp_permease"/>
</dbReference>
<feature type="transmembrane region" description="Helical" evidence="8">
    <location>
        <begin position="210"/>
        <end position="227"/>
    </location>
</feature>
<dbReference type="Proteomes" id="UP001174210">
    <property type="component" value="Unassembled WGS sequence"/>
</dbReference>
<dbReference type="Pfam" id="PF03591">
    <property type="entry name" value="AzlC"/>
    <property type="match status" value="1"/>
</dbReference>
<feature type="transmembrane region" description="Helical" evidence="8">
    <location>
        <begin position="130"/>
        <end position="154"/>
    </location>
</feature>
<comment type="similarity">
    <text evidence="2">Belongs to the AzlC family.</text>
</comment>
<name>A0ABT8J0D7_9MICO</name>
<organism evidence="9 10">
    <name type="scientific">Leifsonia virtsii</name>
    <dbReference type="NCBI Taxonomy" id="3035915"/>
    <lineage>
        <taxon>Bacteria</taxon>
        <taxon>Bacillati</taxon>
        <taxon>Actinomycetota</taxon>
        <taxon>Actinomycetes</taxon>
        <taxon>Micrococcales</taxon>
        <taxon>Microbacteriaceae</taxon>
        <taxon>Leifsonia</taxon>
    </lineage>
</organism>
<evidence type="ECO:0000313" key="9">
    <source>
        <dbReference type="EMBL" id="MDN4598081.1"/>
    </source>
</evidence>
<comment type="caution">
    <text evidence="9">The sequence shown here is derived from an EMBL/GenBank/DDBJ whole genome shotgun (WGS) entry which is preliminary data.</text>
</comment>
<reference evidence="9" key="1">
    <citation type="submission" date="2023-03" db="EMBL/GenBank/DDBJ databases">
        <title>MT1 and MT2 Draft Genomes of Novel Species.</title>
        <authorList>
            <person name="Venkateswaran K."/>
        </authorList>
    </citation>
    <scope>NUCLEOTIDE SEQUENCE</scope>
    <source>
        <strain evidence="9">F6_8S_P_1A</strain>
    </source>
</reference>
<keyword evidence="5 8" id="KW-0812">Transmembrane</keyword>
<keyword evidence="6 8" id="KW-1133">Transmembrane helix</keyword>